<comment type="caution">
    <text evidence="12">The sequence shown here is derived from an EMBL/GenBank/DDBJ whole genome shotgun (WGS) entry which is preliminary data.</text>
</comment>
<dbReference type="InterPro" id="IPR011010">
    <property type="entry name" value="DNA_brk_join_enz"/>
</dbReference>
<dbReference type="PANTHER" id="PTHR30349:SF77">
    <property type="entry name" value="TYROSINE RECOMBINASE XERC"/>
    <property type="match status" value="1"/>
</dbReference>
<dbReference type="InterPro" id="IPR013762">
    <property type="entry name" value="Integrase-like_cat_sf"/>
</dbReference>
<dbReference type="AlphaFoldDB" id="A0A7V3ZID8"/>
<evidence type="ECO:0000256" key="3">
    <source>
        <dbReference type="ARBA" id="ARBA00022618"/>
    </source>
</evidence>
<comment type="subcellular location">
    <subcellularLocation>
        <location evidence="1 9">Cytoplasm</location>
    </subcellularLocation>
</comment>
<keyword evidence="2 9" id="KW-0963">Cytoplasm</keyword>
<dbReference type="InterPro" id="IPR002104">
    <property type="entry name" value="Integrase_catalytic"/>
</dbReference>
<dbReference type="GO" id="GO:0006313">
    <property type="term" value="P:DNA transposition"/>
    <property type="evidence" value="ECO:0007669"/>
    <property type="project" value="UniProtKB-UniRule"/>
</dbReference>
<feature type="active site" evidence="9">
    <location>
        <position position="242"/>
    </location>
</feature>
<dbReference type="CDD" id="cd00798">
    <property type="entry name" value="INT_XerDC_C"/>
    <property type="match status" value="1"/>
</dbReference>
<proteinExistence type="inferred from homology"/>
<dbReference type="Gene3D" id="1.10.443.10">
    <property type="entry name" value="Intergrase catalytic core"/>
    <property type="match status" value="1"/>
</dbReference>
<dbReference type="InterPro" id="IPR023009">
    <property type="entry name" value="Tyrosine_recombinase_XerC/XerD"/>
</dbReference>
<dbReference type="Pfam" id="PF00589">
    <property type="entry name" value="Phage_integrase"/>
    <property type="match status" value="1"/>
</dbReference>
<dbReference type="GO" id="GO:0005737">
    <property type="term" value="C:cytoplasm"/>
    <property type="evidence" value="ECO:0007669"/>
    <property type="project" value="UniProtKB-SubCell"/>
</dbReference>
<keyword evidence="5 9" id="KW-0229">DNA integration</keyword>
<evidence type="ECO:0000259" key="10">
    <source>
        <dbReference type="PROSITE" id="PS51898"/>
    </source>
</evidence>
<evidence type="ECO:0000256" key="6">
    <source>
        <dbReference type="ARBA" id="ARBA00023125"/>
    </source>
</evidence>
<dbReference type="GO" id="GO:0051301">
    <property type="term" value="P:cell division"/>
    <property type="evidence" value="ECO:0007669"/>
    <property type="project" value="UniProtKB-KW"/>
</dbReference>
<keyword evidence="4 9" id="KW-0159">Chromosome partition</keyword>
<evidence type="ECO:0000256" key="4">
    <source>
        <dbReference type="ARBA" id="ARBA00022829"/>
    </source>
</evidence>
<dbReference type="Gene3D" id="1.10.150.130">
    <property type="match status" value="1"/>
</dbReference>
<name>A0A7V3ZID8_DICTH</name>
<feature type="active site" evidence="9">
    <location>
        <position position="171"/>
    </location>
</feature>
<dbReference type="Pfam" id="PF02899">
    <property type="entry name" value="Phage_int_SAM_1"/>
    <property type="match status" value="1"/>
</dbReference>
<dbReference type="RefSeq" id="WP_012548701.1">
    <property type="nucleotide sequence ID" value="NZ_VTFL01000004.1"/>
</dbReference>
<feature type="active site" description="O-(3'-phospho-DNA)-tyrosine intermediate" evidence="9">
    <location>
        <position position="274"/>
    </location>
</feature>
<dbReference type="InterPro" id="IPR044068">
    <property type="entry name" value="CB"/>
</dbReference>
<feature type="active site" evidence="9">
    <location>
        <position position="239"/>
    </location>
</feature>
<dbReference type="PROSITE" id="PS51898">
    <property type="entry name" value="TYR_RECOMBINASE"/>
    <property type="match status" value="1"/>
</dbReference>
<protein>
    <recommendedName>
        <fullName evidence="9">Tyrosine recombinase XerC</fullName>
    </recommendedName>
</protein>
<dbReference type="OMA" id="AMMELMY"/>
<evidence type="ECO:0000256" key="2">
    <source>
        <dbReference type="ARBA" id="ARBA00022490"/>
    </source>
</evidence>
<dbReference type="SUPFAM" id="SSF56349">
    <property type="entry name" value="DNA breaking-rejoining enzymes"/>
    <property type="match status" value="1"/>
</dbReference>
<reference evidence="12" key="1">
    <citation type="journal article" date="2020" name="mSystems">
        <title>Genome- and Community-Level Interaction Insights into Carbon Utilization and Element Cycling Functions of Hydrothermarchaeota in Hydrothermal Sediment.</title>
        <authorList>
            <person name="Zhou Z."/>
            <person name="Liu Y."/>
            <person name="Xu W."/>
            <person name="Pan J."/>
            <person name="Luo Z.H."/>
            <person name="Li M."/>
        </authorList>
    </citation>
    <scope>NUCLEOTIDE SEQUENCE [LARGE SCALE GENOMIC DNA]</scope>
    <source>
        <strain evidence="12">SpSt-70</strain>
    </source>
</reference>
<keyword evidence="6 9" id="KW-0238">DNA-binding</keyword>
<gene>
    <name evidence="9" type="primary">xerC</name>
    <name evidence="12" type="ORF">ENU78_02775</name>
</gene>
<dbReference type="PROSITE" id="PS51900">
    <property type="entry name" value="CB"/>
    <property type="match status" value="1"/>
</dbReference>
<dbReference type="NCBIfam" id="NF040815">
    <property type="entry name" value="recomb_XerA_Arch"/>
    <property type="match status" value="1"/>
</dbReference>
<evidence type="ECO:0000256" key="5">
    <source>
        <dbReference type="ARBA" id="ARBA00022908"/>
    </source>
</evidence>
<comment type="similarity">
    <text evidence="9">Belongs to the 'phage' integrase family. XerC subfamily.</text>
</comment>
<dbReference type="GO" id="GO:0009037">
    <property type="term" value="F:tyrosine-based site-specific recombinase activity"/>
    <property type="evidence" value="ECO:0007669"/>
    <property type="project" value="UniProtKB-UniRule"/>
</dbReference>
<dbReference type="GO" id="GO:0007059">
    <property type="term" value="P:chromosome segregation"/>
    <property type="evidence" value="ECO:0007669"/>
    <property type="project" value="UniProtKB-UniRule"/>
</dbReference>
<dbReference type="GO" id="GO:0003677">
    <property type="term" value="F:DNA binding"/>
    <property type="evidence" value="ECO:0007669"/>
    <property type="project" value="UniProtKB-UniRule"/>
</dbReference>
<comment type="function">
    <text evidence="9">Site-specific tyrosine recombinase, which acts by catalyzing the cutting and rejoining of the recombining DNA molecules. The XerC-XerD complex is essential to convert dimers of the bacterial chromosome into monomers to permit their segregation at cell division. It also contributes to the segregational stability of plasmids.</text>
</comment>
<comment type="subunit">
    <text evidence="9">Forms a cyclic heterotetrameric complex composed of two molecules of XerC and two molecules of XerD.</text>
</comment>
<sequence>MILDLKREIENYINYLRFERNYSPNTLRSYSRDLMDFYKYCKEKDLDFTNKRNVRSYIQFIAQKNYKNSTFVRKVISLRSFFEYLLTFEKINEDLTVFIPTPKAEKKLPQFLSVDEVMKLLNSPSLDDLIGIRDRAIIETLYATGIRVSELVGMNEEDINWNYGEIRVFGKRAKERIVIVGEETLKILQLYKDHVRPKLLKKPEKAFFLNAKGGRISDRAIRMIIKKYTKDFNKKVSPHTLRHTFATHLLEGGADLRYVQELLGHVRISTTQIYTHLTSEQIRKTYTLSHPRAIKKETKEE</sequence>
<dbReference type="PANTHER" id="PTHR30349">
    <property type="entry name" value="PHAGE INTEGRASE-RELATED"/>
    <property type="match status" value="1"/>
</dbReference>
<evidence type="ECO:0000259" key="11">
    <source>
        <dbReference type="PROSITE" id="PS51900"/>
    </source>
</evidence>
<dbReference type="NCBIfam" id="NF001399">
    <property type="entry name" value="PRK00283.1"/>
    <property type="match status" value="1"/>
</dbReference>
<keyword evidence="7 9" id="KW-0233">DNA recombination</keyword>
<evidence type="ECO:0000256" key="8">
    <source>
        <dbReference type="ARBA" id="ARBA00023306"/>
    </source>
</evidence>
<evidence type="ECO:0000256" key="7">
    <source>
        <dbReference type="ARBA" id="ARBA00023172"/>
    </source>
</evidence>
<evidence type="ECO:0000256" key="9">
    <source>
        <dbReference type="HAMAP-Rule" id="MF_01808"/>
    </source>
</evidence>
<dbReference type="EMBL" id="DTDV01000007">
    <property type="protein sequence ID" value="HGK23365.1"/>
    <property type="molecule type" value="Genomic_DNA"/>
</dbReference>
<dbReference type="InterPro" id="IPR004107">
    <property type="entry name" value="Integrase_SAM-like_N"/>
</dbReference>
<accession>A0A7V3ZID8</accession>
<keyword evidence="3 9" id="KW-0132">Cell division</keyword>
<feature type="active site" evidence="9">
    <location>
        <position position="265"/>
    </location>
</feature>
<keyword evidence="8 9" id="KW-0131">Cell cycle</keyword>
<feature type="domain" description="Tyr recombinase" evidence="10">
    <location>
        <begin position="107"/>
        <end position="287"/>
    </location>
</feature>
<dbReference type="InterPro" id="IPR050090">
    <property type="entry name" value="Tyrosine_recombinase_XerCD"/>
</dbReference>
<evidence type="ECO:0000313" key="12">
    <source>
        <dbReference type="EMBL" id="HGK23365.1"/>
    </source>
</evidence>
<dbReference type="HAMAP" id="MF_01808">
    <property type="entry name" value="Recomb_XerC_XerD"/>
    <property type="match status" value="1"/>
</dbReference>
<evidence type="ECO:0000256" key="1">
    <source>
        <dbReference type="ARBA" id="ARBA00004496"/>
    </source>
</evidence>
<feature type="active site" evidence="9">
    <location>
        <position position="147"/>
    </location>
</feature>
<dbReference type="InterPro" id="IPR010998">
    <property type="entry name" value="Integrase_recombinase_N"/>
</dbReference>
<organism evidence="12">
    <name type="scientific">Dictyoglomus thermophilum</name>
    <dbReference type="NCBI Taxonomy" id="14"/>
    <lineage>
        <taxon>Bacteria</taxon>
        <taxon>Pseudomonadati</taxon>
        <taxon>Dictyoglomota</taxon>
        <taxon>Dictyoglomia</taxon>
        <taxon>Dictyoglomales</taxon>
        <taxon>Dictyoglomaceae</taxon>
        <taxon>Dictyoglomus</taxon>
    </lineage>
</organism>
<feature type="domain" description="Core-binding (CB)" evidence="11">
    <location>
        <begin position="3"/>
        <end position="86"/>
    </location>
</feature>